<proteinExistence type="predicted"/>
<comment type="caution">
    <text evidence="2">The sequence shown here is derived from an EMBL/GenBank/DDBJ whole genome shotgun (WGS) entry which is preliminary data.</text>
</comment>
<feature type="compositionally biased region" description="Polar residues" evidence="1">
    <location>
        <begin position="407"/>
        <end position="428"/>
    </location>
</feature>
<gene>
    <name evidence="2" type="ORF">BDP27DRAFT_1428904</name>
</gene>
<keyword evidence="3" id="KW-1185">Reference proteome</keyword>
<organism evidence="2 3">
    <name type="scientific">Rhodocollybia butyracea</name>
    <dbReference type="NCBI Taxonomy" id="206335"/>
    <lineage>
        <taxon>Eukaryota</taxon>
        <taxon>Fungi</taxon>
        <taxon>Dikarya</taxon>
        <taxon>Basidiomycota</taxon>
        <taxon>Agaricomycotina</taxon>
        <taxon>Agaricomycetes</taxon>
        <taxon>Agaricomycetidae</taxon>
        <taxon>Agaricales</taxon>
        <taxon>Marasmiineae</taxon>
        <taxon>Omphalotaceae</taxon>
        <taxon>Rhodocollybia</taxon>
    </lineage>
</organism>
<sequence length="768" mass="86342">MVEVEVAVNDGSGGGESAVGCQVTQATQAVLSAPGRFGLKSLGTLDLLTQPAREPKAFSLARRYIQLDAVYLLLLLNNFTLTRVFDIIGLNLTLNQDPPKVLRQDNRYPSTPSLAVQISVTSLHTMPLENAILKSFNGLVGKRYPDIQGGLFITSPNMTTVPPFVLNSPSSPQRVRLQKQLHYGEHDFLLNPQPIISTLPHHTLICYPGAGNDTYIFWALPQEDDFEPIEGQRLSGVPLGHISSMFIEQLYAEYMKLFSSSASPKFATDPEIKTLLPRVCHLFSQLSVPSLFTQALMRWRIAQCMILLIEARITWLVEVMPTFGDPDAWKVHSLRNVVGAVMEDSLAVERLYHAGIPVWFYRGLELASTVKVVTWVDDNADASRLHYSWINFEDSTPLLPVHRKTLSAPSTSTAGPSHTARPSCTAGPSQLYAASSRPWSPANPSSSQPSKEQKTGKNPTLIKRNKFLEPQSPIMPHAIAEWVEAAVAVSHKFTLEEQPHRRVNRGYVLPEPAVFANHESEVSRQRYFLTYLKVCEVFIAAIYLLGPIVCQRPPKDWRRLLSLELHGSLDAQTREGATKLELCREMNDVAARMGSSFSVDLTNLAQASSRWDRIFYTGRLPDDVQRAILQEIFDISFKQEFLLLDRFLYILMPQQEDGELENKYDPSMREDRNLIIEDALFSNGPPAFGHSDSCLRQAALHSFFQVMRGWSRPESPMSTQTIQDGQRLGSSHVRAKKELKDTEFYLASYYIYAFAGFFRRAPTMPHFV</sequence>
<evidence type="ECO:0000313" key="3">
    <source>
        <dbReference type="Proteomes" id="UP000772434"/>
    </source>
</evidence>
<dbReference type="EMBL" id="JADNRY010000200">
    <property type="protein sequence ID" value="KAF9061485.1"/>
    <property type="molecule type" value="Genomic_DNA"/>
</dbReference>
<protein>
    <submittedName>
        <fullName evidence="2">Uncharacterized protein</fullName>
    </submittedName>
</protein>
<accession>A0A9P5TZF9</accession>
<dbReference type="AlphaFoldDB" id="A0A9P5TZF9"/>
<reference evidence="2" key="1">
    <citation type="submission" date="2020-11" db="EMBL/GenBank/DDBJ databases">
        <authorList>
            <consortium name="DOE Joint Genome Institute"/>
            <person name="Ahrendt S."/>
            <person name="Riley R."/>
            <person name="Andreopoulos W."/>
            <person name="Labutti K."/>
            <person name="Pangilinan J."/>
            <person name="Ruiz-Duenas F.J."/>
            <person name="Barrasa J.M."/>
            <person name="Sanchez-Garcia M."/>
            <person name="Camarero S."/>
            <person name="Miyauchi S."/>
            <person name="Serrano A."/>
            <person name="Linde D."/>
            <person name="Babiker R."/>
            <person name="Drula E."/>
            <person name="Ayuso-Fernandez I."/>
            <person name="Pacheco R."/>
            <person name="Padilla G."/>
            <person name="Ferreira P."/>
            <person name="Barriuso J."/>
            <person name="Kellner H."/>
            <person name="Castanera R."/>
            <person name="Alfaro M."/>
            <person name="Ramirez L."/>
            <person name="Pisabarro A.G."/>
            <person name="Kuo A."/>
            <person name="Tritt A."/>
            <person name="Lipzen A."/>
            <person name="He G."/>
            <person name="Yan M."/>
            <person name="Ng V."/>
            <person name="Cullen D."/>
            <person name="Martin F."/>
            <person name="Rosso M.-N."/>
            <person name="Henrissat B."/>
            <person name="Hibbett D."/>
            <person name="Martinez A.T."/>
            <person name="Grigoriev I.V."/>
        </authorList>
    </citation>
    <scope>NUCLEOTIDE SEQUENCE</scope>
    <source>
        <strain evidence="2">AH 40177</strain>
    </source>
</reference>
<dbReference type="Proteomes" id="UP000772434">
    <property type="component" value="Unassembled WGS sequence"/>
</dbReference>
<dbReference type="OrthoDB" id="2634326at2759"/>
<feature type="region of interest" description="Disordered" evidence="1">
    <location>
        <begin position="406"/>
        <end position="460"/>
    </location>
</feature>
<evidence type="ECO:0000256" key="1">
    <source>
        <dbReference type="SAM" id="MobiDB-lite"/>
    </source>
</evidence>
<name>A0A9P5TZF9_9AGAR</name>
<evidence type="ECO:0000313" key="2">
    <source>
        <dbReference type="EMBL" id="KAF9061485.1"/>
    </source>
</evidence>